<organism evidence="2 3">
    <name type="scientific">Pseudobutyrivibrio ruminis</name>
    <dbReference type="NCBI Taxonomy" id="46206"/>
    <lineage>
        <taxon>Bacteria</taxon>
        <taxon>Bacillati</taxon>
        <taxon>Bacillota</taxon>
        <taxon>Clostridia</taxon>
        <taxon>Lachnospirales</taxon>
        <taxon>Lachnospiraceae</taxon>
        <taxon>Pseudobutyrivibrio</taxon>
    </lineage>
</organism>
<name>A0A927YNM0_9FIRM</name>
<evidence type="ECO:0000313" key="2">
    <source>
        <dbReference type="EMBL" id="MBE5920969.1"/>
    </source>
</evidence>
<proteinExistence type="predicted"/>
<comment type="caution">
    <text evidence="2">The sequence shown here is derived from an EMBL/GenBank/DDBJ whole genome shotgun (WGS) entry which is preliminary data.</text>
</comment>
<evidence type="ECO:0000313" key="3">
    <source>
        <dbReference type="Proteomes" id="UP000766246"/>
    </source>
</evidence>
<dbReference type="EMBL" id="SVER01000067">
    <property type="protein sequence ID" value="MBE5920969.1"/>
    <property type="molecule type" value="Genomic_DNA"/>
</dbReference>
<keyword evidence="1" id="KW-0472">Membrane</keyword>
<protein>
    <submittedName>
        <fullName evidence="2">Uncharacterized protein</fullName>
    </submittedName>
</protein>
<feature type="transmembrane region" description="Helical" evidence="1">
    <location>
        <begin position="29"/>
        <end position="48"/>
    </location>
</feature>
<reference evidence="2" key="1">
    <citation type="submission" date="2019-04" db="EMBL/GenBank/DDBJ databases">
        <title>Evolution of Biomass-Degrading Anaerobic Consortia Revealed by Metagenomics.</title>
        <authorList>
            <person name="Peng X."/>
        </authorList>
    </citation>
    <scope>NUCLEOTIDE SEQUENCE</scope>
    <source>
        <strain evidence="2">SIG311</strain>
    </source>
</reference>
<keyword evidence="1" id="KW-1133">Transmembrane helix</keyword>
<keyword evidence="1" id="KW-0812">Transmembrane</keyword>
<dbReference type="AlphaFoldDB" id="A0A927YNM0"/>
<feature type="transmembrane region" description="Helical" evidence="1">
    <location>
        <begin position="60"/>
        <end position="78"/>
    </location>
</feature>
<evidence type="ECO:0000256" key="1">
    <source>
        <dbReference type="SAM" id="Phobius"/>
    </source>
</evidence>
<accession>A0A927YNM0</accession>
<sequence>MRITYYYRNYPESKRATDYSRDSERAGTYLAMFGGTLSLGTLVILLVVFAGESTFSDKLFAIGSLLFIILYWFWVISIRPTIIEHNIRKILEEERIVKEKALLAESIDSFCEDKYEAYLSKISLKGTLIKYNAYTSQTWFADFKSFLRGIPYEDADAFTLVINSIDLVSDKEGLNWHIHRLIEIFSYDIAEEKKQKKAIKELKSIKKMFK</sequence>
<gene>
    <name evidence="2" type="ORF">E7272_14185</name>
</gene>
<dbReference type="Proteomes" id="UP000766246">
    <property type="component" value="Unassembled WGS sequence"/>
</dbReference>